<organism evidence="3 4">
    <name type="scientific">Gibberella moniliformis (strain M3125 / FGSC 7600)</name>
    <name type="common">Maize ear and stalk rot fungus</name>
    <name type="synonym">Fusarium verticillioides</name>
    <dbReference type="NCBI Taxonomy" id="334819"/>
    <lineage>
        <taxon>Eukaryota</taxon>
        <taxon>Fungi</taxon>
        <taxon>Dikarya</taxon>
        <taxon>Ascomycota</taxon>
        <taxon>Pezizomycotina</taxon>
        <taxon>Sordariomycetes</taxon>
        <taxon>Hypocreomycetidae</taxon>
        <taxon>Hypocreales</taxon>
        <taxon>Nectriaceae</taxon>
        <taxon>Fusarium</taxon>
        <taxon>Fusarium fujikuroi species complex</taxon>
    </lineage>
</organism>
<evidence type="ECO:0000313" key="4">
    <source>
        <dbReference type="Proteomes" id="UP000009096"/>
    </source>
</evidence>
<dbReference type="InterPro" id="IPR053178">
    <property type="entry name" value="Osmoadaptation_assoc"/>
</dbReference>
<dbReference type="Proteomes" id="UP000009096">
    <property type="component" value="Chromosome 4"/>
</dbReference>
<dbReference type="SUPFAM" id="SSF57701">
    <property type="entry name" value="Zn2/Cys6 DNA-binding domain"/>
    <property type="match status" value="1"/>
</dbReference>
<protein>
    <recommendedName>
        <fullName evidence="2">Zn(2)-C6 fungal-type domain-containing protein</fullName>
    </recommendedName>
</protein>
<dbReference type="GO" id="GO:0008270">
    <property type="term" value="F:zinc ion binding"/>
    <property type="evidence" value="ECO:0007669"/>
    <property type="project" value="InterPro"/>
</dbReference>
<dbReference type="EMBL" id="CM000581">
    <property type="protein sequence ID" value="EWG54128.1"/>
    <property type="molecule type" value="Genomic_DNA"/>
</dbReference>
<dbReference type="eggNOG" id="ENOG502SQ1T">
    <property type="taxonomic scope" value="Eukaryota"/>
</dbReference>
<dbReference type="STRING" id="334819.W7MRP7"/>
<dbReference type="PANTHER" id="PTHR38111:SF11">
    <property type="entry name" value="TRANSCRIPTION FACTOR DOMAIN-CONTAINING PROTEIN-RELATED"/>
    <property type="match status" value="1"/>
</dbReference>
<keyword evidence="4" id="KW-1185">Reference proteome</keyword>
<dbReference type="SMART" id="SM00066">
    <property type="entry name" value="GAL4"/>
    <property type="match status" value="1"/>
</dbReference>
<evidence type="ECO:0000256" key="1">
    <source>
        <dbReference type="ARBA" id="ARBA00023242"/>
    </source>
</evidence>
<dbReference type="KEGG" id="fvr:FVEG_12418"/>
<dbReference type="EMBL" id="DS022260">
    <property type="protein sequence ID" value="EWG54128.1"/>
    <property type="molecule type" value="Genomic_DNA"/>
</dbReference>
<evidence type="ECO:0000313" key="3">
    <source>
        <dbReference type="EMBL" id="EWG54128.1"/>
    </source>
</evidence>
<dbReference type="InterPro" id="IPR021858">
    <property type="entry name" value="Fun_TF"/>
</dbReference>
<keyword evidence="1" id="KW-0539">Nucleus</keyword>
<sequence length="501" mass="55713">MVGVAGRSKACHTCRQRRIRCGAERPSCGNCLKSGRSCAGYQRTQVFISSIYTQSGGGQLITLDAPPSQSRHKRQQHINRQHMIAALPKAVSARNATRDQFLANFIDRQLPSCILTSGHLNDHRKWLLRLPDIASLTPAMEYTILALSTAALEQDGELGHGRGQSLKLYTRGLYELQKAIDDPKMRLDDQTLAACVLLGMFEFSECPGRTVSAYMRHYQGAMALLQLRGPEQHIGGLAHDVFQVLRMHTAFQGLSQSPGSQLAKSAWMKGPWMSKSKTMHDILLDIFLQLPEPLSAARDATTPQPSQSSLVGLEALSALLALDGELNKWLESYQYTYPTLYWPDLSTASSSTDSEDLGRLYPVSFRFPSYHVAETMILYWTVQILIHASASSICTRLTSSGTKDITRFEDERVSLADLHHTIETSEFVLWPETSARYICQSVEYFFQDEFRSMGAGVVLSPLLVVKACLSRSARNFSREITWIDEAIGRIQANGAELAACV</sequence>
<dbReference type="CDD" id="cd00067">
    <property type="entry name" value="GAL4"/>
    <property type="match status" value="1"/>
</dbReference>
<dbReference type="InterPro" id="IPR001138">
    <property type="entry name" value="Zn2Cys6_DnaBD"/>
</dbReference>
<proteinExistence type="predicted"/>
<dbReference type="RefSeq" id="XP_018760319.1">
    <property type="nucleotide sequence ID" value="XM_018901765.1"/>
</dbReference>
<evidence type="ECO:0000259" key="2">
    <source>
        <dbReference type="PROSITE" id="PS50048"/>
    </source>
</evidence>
<dbReference type="InterPro" id="IPR036864">
    <property type="entry name" value="Zn2-C6_fun-type_DNA-bd_sf"/>
</dbReference>
<reference evidence="3 4" key="1">
    <citation type="journal article" date="2010" name="Nature">
        <title>Comparative genomics reveals mobile pathogenicity chromosomes in Fusarium.</title>
        <authorList>
            <person name="Ma L.J."/>
            <person name="van der Does H.C."/>
            <person name="Borkovich K.A."/>
            <person name="Coleman J.J."/>
            <person name="Daboussi M.J."/>
            <person name="Di Pietro A."/>
            <person name="Dufresne M."/>
            <person name="Freitag M."/>
            <person name="Grabherr M."/>
            <person name="Henrissat B."/>
            <person name="Houterman P.M."/>
            <person name="Kang S."/>
            <person name="Shim W.B."/>
            <person name="Woloshuk C."/>
            <person name="Xie X."/>
            <person name="Xu J.R."/>
            <person name="Antoniw J."/>
            <person name="Baker S.E."/>
            <person name="Bluhm B.H."/>
            <person name="Breakspear A."/>
            <person name="Brown D.W."/>
            <person name="Butchko R.A."/>
            <person name="Chapman S."/>
            <person name="Coulson R."/>
            <person name="Coutinho P.M."/>
            <person name="Danchin E.G."/>
            <person name="Diener A."/>
            <person name="Gale L.R."/>
            <person name="Gardiner D.M."/>
            <person name="Goff S."/>
            <person name="Hammond-Kosack K.E."/>
            <person name="Hilburn K."/>
            <person name="Hua-Van A."/>
            <person name="Jonkers W."/>
            <person name="Kazan K."/>
            <person name="Kodira C.D."/>
            <person name="Koehrsen M."/>
            <person name="Kumar L."/>
            <person name="Lee Y.H."/>
            <person name="Li L."/>
            <person name="Manners J.M."/>
            <person name="Miranda-Saavedra D."/>
            <person name="Mukherjee M."/>
            <person name="Park G."/>
            <person name="Park J."/>
            <person name="Park S.Y."/>
            <person name="Proctor R.H."/>
            <person name="Regev A."/>
            <person name="Ruiz-Roldan M.C."/>
            <person name="Sain D."/>
            <person name="Sakthikumar S."/>
            <person name="Sykes S."/>
            <person name="Schwartz D.C."/>
            <person name="Turgeon B.G."/>
            <person name="Wapinski I."/>
            <person name="Yoder O."/>
            <person name="Young S."/>
            <person name="Zeng Q."/>
            <person name="Zhou S."/>
            <person name="Galagan J."/>
            <person name="Cuomo C.A."/>
            <person name="Kistler H.C."/>
            <person name="Rep M."/>
        </authorList>
    </citation>
    <scope>NUCLEOTIDE SEQUENCE [LARGE SCALE GENOMIC DNA]</scope>
    <source>
        <strain evidence="4">M3125 / FGSC 7600</strain>
    </source>
</reference>
<gene>
    <name evidence="3" type="ORF">FVEG_12418</name>
</gene>
<dbReference type="VEuPathDB" id="FungiDB:FVEG_12418"/>
<dbReference type="OrthoDB" id="5126878at2759"/>
<dbReference type="Pfam" id="PF00172">
    <property type="entry name" value="Zn_clus"/>
    <property type="match status" value="1"/>
</dbReference>
<dbReference type="PROSITE" id="PS00463">
    <property type="entry name" value="ZN2_CY6_FUNGAL_1"/>
    <property type="match status" value="1"/>
</dbReference>
<dbReference type="GO" id="GO:0000981">
    <property type="term" value="F:DNA-binding transcription factor activity, RNA polymerase II-specific"/>
    <property type="evidence" value="ECO:0007669"/>
    <property type="project" value="InterPro"/>
</dbReference>
<accession>W7MRP7</accession>
<feature type="domain" description="Zn(2)-C6 fungal-type" evidence="2">
    <location>
        <begin position="10"/>
        <end position="38"/>
    </location>
</feature>
<name>W7MRP7_GIBM7</name>
<dbReference type="AlphaFoldDB" id="W7MRP7"/>
<dbReference type="Pfam" id="PF11951">
    <property type="entry name" value="Fungal_trans_2"/>
    <property type="match status" value="1"/>
</dbReference>
<dbReference type="GeneID" id="30069865"/>
<dbReference type="PROSITE" id="PS50048">
    <property type="entry name" value="ZN2_CY6_FUNGAL_2"/>
    <property type="match status" value="1"/>
</dbReference>
<dbReference type="PANTHER" id="PTHR38111">
    <property type="entry name" value="ZN(2)-C6 FUNGAL-TYPE DOMAIN-CONTAINING PROTEIN-RELATED"/>
    <property type="match status" value="1"/>
</dbReference>
<dbReference type="Gene3D" id="4.10.240.10">
    <property type="entry name" value="Zn(2)-C6 fungal-type DNA-binding domain"/>
    <property type="match status" value="1"/>
</dbReference>